<keyword evidence="1" id="KW-1133">Transmembrane helix</keyword>
<keyword evidence="4" id="KW-1185">Reference proteome</keyword>
<feature type="transmembrane region" description="Helical" evidence="1">
    <location>
        <begin position="156"/>
        <end position="180"/>
    </location>
</feature>
<organism evidence="3 4">
    <name type="scientific">Olea europaea subsp. europaea</name>
    <dbReference type="NCBI Taxonomy" id="158383"/>
    <lineage>
        <taxon>Eukaryota</taxon>
        <taxon>Viridiplantae</taxon>
        <taxon>Streptophyta</taxon>
        <taxon>Embryophyta</taxon>
        <taxon>Tracheophyta</taxon>
        <taxon>Spermatophyta</taxon>
        <taxon>Magnoliopsida</taxon>
        <taxon>eudicotyledons</taxon>
        <taxon>Gunneridae</taxon>
        <taxon>Pentapetalae</taxon>
        <taxon>asterids</taxon>
        <taxon>lamiids</taxon>
        <taxon>Lamiales</taxon>
        <taxon>Oleaceae</taxon>
        <taxon>Oleeae</taxon>
        <taxon>Olea</taxon>
    </lineage>
</organism>
<keyword evidence="1" id="KW-0812">Transmembrane</keyword>
<feature type="transmembrane region" description="Helical" evidence="1">
    <location>
        <begin position="217"/>
        <end position="242"/>
    </location>
</feature>
<name>A0A8S0TTZ3_OLEEU</name>
<evidence type="ECO:0000256" key="2">
    <source>
        <dbReference type="SAM" id="SignalP"/>
    </source>
</evidence>
<feature type="chain" id="PRO_5035874680" evidence="2">
    <location>
        <begin position="17"/>
        <end position="465"/>
    </location>
</feature>
<dbReference type="EMBL" id="CACTIH010007267">
    <property type="protein sequence ID" value="CAA3006999.1"/>
    <property type="molecule type" value="Genomic_DNA"/>
</dbReference>
<dbReference type="OrthoDB" id="45797at2759"/>
<dbReference type="Pfam" id="PF05684">
    <property type="entry name" value="DUF819"/>
    <property type="match status" value="1"/>
</dbReference>
<proteinExistence type="predicted"/>
<gene>
    <name evidence="3" type="ORF">OLEA9_A001373</name>
</gene>
<evidence type="ECO:0000313" key="3">
    <source>
        <dbReference type="EMBL" id="CAA3006999.1"/>
    </source>
</evidence>
<dbReference type="Gramene" id="OE9A001373T1">
    <property type="protein sequence ID" value="OE9A001373C1"/>
    <property type="gene ID" value="OE9A001373"/>
</dbReference>
<dbReference type="AlphaFoldDB" id="A0A8S0TTZ3"/>
<dbReference type="InterPro" id="IPR008537">
    <property type="entry name" value="DUF819"/>
</dbReference>
<keyword evidence="2" id="KW-0732">Signal</keyword>
<accession>A0A8S0TTZ3</accession>
<dbReference type="PANTHER" id="PTHR34289:SF5">
    <property type="entry name" value="KERATIN-ASSOCIATED PROTEIN (DUF819)"/>
    <property type="match status" value="1"/>
</dbReference>
<feature type="transmembrane region" description="Helical" evidence="1">
    <location>
        <begin position="192"/>
        <end position="210"/>
    </location>
</feature>
<dbReference type="Proteomes" id="UP000594638">
    <property type="component" value="Unassembled WGS sequence"/>
</dbReference>
<evidence type="ECO:0000313" key="4">
    <source>
        <dbReference type="Proteomes" id="UP000594638"/>
    </source>
</evidence>
<sequence>MALLAFPLHLTTLSSSSLSTLIQRPTLCTFPISSIFLYKHPLRFSSKIFRKNPDRNHPLTVKSQLNTPLISPQDHWGTWTALLATGTIGLWSEKTKIGSTVSAALVSILLGLAASNMGIIPFEAAAYSVVFQYLLPLTIPLLLFRADMRQVIQSTGALILAFLLGSVATVVGTTVAFLMVPMRSLGQDNWKVASALMGSYIGGAINYVAISEALNTSLSVVAAGVAADNVICAVYFVVLFALSSKIPSEASTSTNDASTAMKSEGNQLSVLNNATALAVSFAICKAATSLTKLLGIQGGDLPAITAIVVVLATSLPKYFCQLAPAGEAFAVVLMQSVSKAALNLACNMAMSPAARATCPSSSISITVSKDSLHVPLRDFLAAGDRLATAGAINSFFDWSSLATDSVALMAFPMASCQLVAPLIMVLQRALLHHAVLQKGLTWICAATTLWTRADAIIVRRKMRKN</sequence>
<dbReference type="PANTHER" id="PTHR34289">
    <property type="entry name" value="PROTEIN, PUTATIVE (DUF819)-RELATED"/>
    <property type="match status" value="1"/>
</dbReference>
<reference evidence="3 4" key="1">
    <citation type="submission" date="2019-12" db="EMBL/GenBank/DDBJ databases">
        <authorList>
            <person name="Alioto T."/>
            <person name="Alioto T."/>
            <person name="Gomez Garrido J."/>
        </authorList>
    </citation>
    <scope>NUCLEOTIDE SEQUENCE [LARGE SCALE GENOMIC DNA]</scope>
</reference>
<feature type="transmembrane region" description="Helical" evidence="1">
    <location>
        <begin position="125"/>
        <end position="144"/>
    </location>
</feature>
<keyword evidence="1" id="KW-0472">Membrane</keyword>
<comment type="caution">
    <text evidence="3">The sequence shown here is derived from an EMBL/GenBank/DDBJ whole genome shotgun (WGS) entry which is preliminary data.</text>
</comment>
<evidence type="ECO:0000256" key="1">
    <source>
        <dbReference type="SAM" id="Phobius"/>
    </source>
</evidence>
<feature type="transmembrane region" description="Helical" evidence="1">
    <location>
        <begin position="99"/>
        <end position="119"/>
    </location>
</feature>
<protein>
    <submittedName>
        <fullName evidence="3">Membrane yjcl</fullName>
    </submittedName>
</protein>
<feature type="signal peptide" evidence="2">
    <location>
        <begin position="1"/>
        <end position="16"/>
    </location>
</feature>